<dbReference type="EMBL" id="JAZHXI010000019">
    <property type="protein sequence ID" value="KAL2061195.1"/>
    <property type="molecule type" value="Genomic_DNA"/>
</dbReference>
<feature type="region of interest" description="Disordered" evidence="1">
    <location>
        <begin position="849"/>
        <end position="870"/>
    </location>
</feature>
<accession>A0ABR4BU73</accession>
<feature type="compositionally biased region" description="Low complexity" evidence="1">
    <location>
        <begin position="619"/>
        <end position="630"/>
    </location>
</feature>
<keyword evidence="2" id="KW-0472">Membrane</keyword>
<evidence type="ECO:0000313" key="3">
    <source>
        <dbReference type="EMBL" id="KAL2061195.1"/>
    </source>
</evidence>
<keyword evidence="2" id="KW-0812">Transmembrane</keyword>
<comment type="caution">
    <text evidence="3">The sequence shown here is derived from an EMBL/GenBank/DDBJ whole genome shotgun (WGS) entry which is preliminary data.</text>
</comment>
<protein>
    <submittedName>
        <fullName evidence="3">Uncharacterized protein</fullName>
    </submittedName>
</protein>
<dbReference type="Proteomes" id="UP001595075">
    <property type="component" value="Unassembled WGS sequence"/>
</dbReference>
<keyword evidence="2" id="KW-1133">Transmembrane helix</keyword>
<organism evidence="3 4">
    <name type="scientific">Oculimacula yallundae</name>
    <dbReference type="NCBI Taxonomy" id="86028"/>
    <lineage>
        <taxon>Eukaryota</taxon>
        <taxon>Fungi</taxon>
        <taxon>Dikarya</taxon>
        <taxon>Ascomycota</taxon>
        <taxon>Pezizomycotina</taxon>
        <taxon>Leotiomycetes</taxon>
        <taxon>Helotiales</taxon>
        <taxon>Ploettnerulaceae</taxon>
        <taxon>Oculimacula</taxon>
    </lineage>
</organism>
<feature type="compositionally biased region" description="Polar residues" evidence="1">
    <location>
        <begin position="641"/>
        <end position="650"/>
    </location>
</feature>
<feature type="region of interest" description="Disordered" evidence="1">
    <location>
        <begin position="1"/>
        <end position="47"/>
    </location>
</feature>
<feature type="compositionally biased region" description="Low complexity" evidence="1">
    <location>
        <begin position="15"/>
        <end position="37"/>
    </location>
</feature>
<feature type="region of interest" description="Disordered" evidence="1">
    <location>
        <begin position="613"/>
        <end position="658"/>
    </location>
</feature>
<name>A0ABR4BU73_9HELO</name>
<reference evidence="3 4" key="1">
    <citation type="journal article" date="2024" name="Commun. Biol.">
        <title>Comparative genomic analysis of thermophilic fungi reveals convergent evolutionary adaptations and gene losses.</title>
        <authorList>
            <person name="Steindorff A.S."/>
            <person name="Aguilar-Pontes M.V."/>
            <person name="Robinson A.J."/>
            <person name="Andreopoulos B."/>
            <person name="LaButti K."/>
            <person name="Kuo A."/>
            <person name="Mondo S."/>
            <person name="Riley R."/>
            <person name="Otillar R."/>
            <person name="Haridas S."/>
            <person name="Lipzen A."/>
            <person name="Grimwood J."/>
            <person name="Schmutz J."/>
            <person name="Clum A."/>
            <person name="Reid I.D."/>
            <person name="Moisan M.C."/>
            <person name="Butler G."/>
            <person name="Nguyen T.T.M."/>
            <person name="Dewar K."/>
            <person name="Conant G."/>
            <person name="Drula E."/>
            <person name="Henrissat B."/>
            <person name="Hansel C."/>
            <person name="Singer S."/>
            <person name="Hutchinson M.I."/>
            <person name="de Vries R.P."/>
            <person name="Natvig D.O."/>
            <person name="Powell A.J."/>
            <person name="Tsang A."/>
            <person name="Grigoriev I.V."/>
        </authorList>
    </citation>
    <scope>NUCLEOTIDE SEQUENCE [LARGE SCALE GENOMIC DNA]</scope>
    <source>
        <strain evidence="3 4">CBS 494.80</strain>
    </source>
</reference>
<keyword evidence="4" id="KW-1185">Reference proteome</keyword>
<evidence type="ECO:0000313" key="4">
    <source>
        <dbReference type="Proteomes" id="UP001595075"/>
    </source>
</evidence>
<evidence type="ECO:0000256" key="2">
    <source>
        <dbReference type="SAM" id="Phobius"/>
    </source>
</evidence>
<proteinExistence type="predicted"/>
<gene>
    <name evidence="3" type="ORF">VTL71DRAFT_7468</name>
</gene>
<feature type="region of interest" description="Disordered" evidence="1">
    <location>
        <begin position="324"/>
        <end position="343"/>
    </location>
</feature>
<sequence>MADIQLQLDQSDSEPPSLSDKSSDAASDQPSISSTSTSPPPAPHNIDRWNRHITLQEFGAGLQDAARALIPNDRTSRYERVTVLVLSWLDEDPQLPVSLEIAPLVHVFKKVYNYDVEEWQIPTKNSHWAVNRKIMSFVEPAEDDRQHLKIVYYAGHGRITKTKLLEWTSWRDNPRLHSQTRIQPVQWSSIQVLLEQAESDVLILLDCCAAGTANAGGGSGVTELIAACSYSGTANGVGRYSFTNALITELYELSQRPSFSTGELYRNVFLHVQCHSEHGRDRPAPVHLPLTKQSNFPRSIQLSVHTKAQPDARPSGDDLNNFSNDSSCNGLEHVPGQELTSKPSEYLPVMTPTRLSEDFVPRILFSVRLKESFKPNELSTEMLTEWFRMIPLAGIEDVKIEAGFDSFSSVVIVSVPIAMSAYIPMHPAVCCLGPITSRNMFLQPNPLIPTPAVAIIDPVGSGNVPSTLRRGRLGHTTGSIKKRKSRPLTSTWAKIRRAKSKPREDLTSMPFVGAIGKEITSPRIEDGVDKCVVDLLPQHTFYPEKSTLNKTWQPPPAAMAPISVFLHVGDVDQDKTMQNVLENASKEKSALPVLGLESGGRFVRGWQKKVNSEEGSCWSNSSTSTAYNSSKVPNGLKPKGYTSTSKSSTRYDPLAPNLRAGSSGNTLPRWPLGCTSNSTLVPQQSQNLVLVPAPQRALSSGPSQMSAAQKAFIFAMTPGHNQSAGLRLAWSWYLNFLYARIREAWVPLFRPVLKDINLALYSPLESDLALAMRFLTSVTIELKRSELALIDIVDTLYNQDILKFTDDEHSHANRLVFAAIGWITLLYSPNIHGSQKCFQINEPRVKDPGQSACSESNMVHQGSINRQNKRQKMTRNYQQDMDYADQPLVTLLRRFGKILPEPVVRSREFEIAGSSYAECIEVPMISFSTLRTCSSIRILWVDSLDQHLELDQRDQTLKLFRFPALCLIMGAPEESGCLSQLFLDARSDFVDDGHAREYFQEMLLSYRLIFGMDMSSYKGFQLFERTSCPDSRSPIDPLLNIICGRSWRDKEVAQIFDECDIDEPRMRYNARTDFPFLGTRLIQLQEYSRSSYPNTLAGLWRDRRDNQRWWTLWVAMFVLGLTIVFGLIQTIAAFLQLYYSYHLLMKPK</sequence>
<feature type="compositionally biased region" description="Polar residues" evidence="1">
    <location>
        <begin position="851"/>
        <end position="866"/>
    </location>
</feature>
<feature type="transmembrane region" description="Helical" evidence="2">
    <location>
        <begin position="1109"/>
        <end position="1139"/>
    </location>
</feature>
<evidence type="ECO:0000256" key="1">
    <source>
        <dbReference type="SAM" id="MobiDB-lite"/>
    </source>
</evidence>